<dbReference type="Proteomes" id="UP001470230">
    <property type="component" value="Unassembled WGS sequence"/>
</dbReference>
<evidence type="ECO:0000313" key="1">
    <source>
        <dbReference type="EMBL" id="KAK8841605.1"/>
    </source>
</evidence>
<evidence type="ECO:0000313" key="3">
    <source>
        <dbReference type="Proteomes" id="UP001470230"/>
    </source>
</evidence>
<dbReference type="EMBL" id="JAPFFF010000041">
    <property type="protein sequence ID" value="KAK8841605.1"/>
    <property type="molecule type" value="Genomic_DNA"/>
</dbReference>
<organism evidence="1 3">
    <name type="scientific">Tritrichomonas musculus</name>
    <dbReference type="NCBI Taxonomy" id="1915356"/>
    <lineage>
        <taxon>Eukaryota</taxon>
        <taxon>Metamonada</taxon>
        <taxon>Parabasalia</taxon>
        <taxon>Tritrichomonadida</taxon>
        <taxon>Tritrichomonadidae</taxon>
        <taxon>Tritrichomonas</taxon>
    </lineage>
</organism>
<sequence>MQFDKAIQAKNNESRRLSKSLENHQWFIQAYDAEYRYFSTIDPETLDPVQKLRLQGIPNWITREQNECERLSRLITKIYWDIKVLEYERDSQQDSQE</sequence>
<gene>
    <name evidence="2" type="ORF">M9Y10_020689</name>
    <name evidence="1" type="ORF">M9Y10_027230</name>
</gene>
<proteinExistence type="predicted"/>
<accession>A0ABR2H5Z8</accession>
<protein>
    <submittedName>
        <fullName evidence="1">Uncharacterized protein</fullName>
    </submittedName>
</protein>
<comment type="caution">
    <text evidence="1">The sequence shown here is derived from an EMBL/GenBank/DDBJ whole genome shotgun (WGS) entry which is preliminary data.</text>
</comment>
<dbReference type="EMBL" id="JAPFFF010000030">
    <property type="protein sequence ID" value="KAK8845771.1"/>
    <property type="molecule type" value="Genomic_DNA"/>
</dbReference>
<reference evidence="1 3" key="1">
    <citation type="submission" date="2024-04" db="EMBL/GenBank/DDBJ databases">
        <title>Tritrichomonas musculus Genome.</title>
        <authorList>
            <person name="Alves-Ferreira E."/>
            <person name="Grigg M."/>
            <person name="Lorenzi H."/>
            <person name="Galac M."/>
        </authorList>
    </citation>
    <scope>NUCLEOTIDE SEQUENCE [LARGE SCALE GENOMIC DNA]</scope>
    <source>
        <strain evidence="1 3">EAF2021</strain>
    </source>
</reference>
<name>A0ABR2H5Z8_9EUKA</name>
<evidence type="ECO:0000313" key="2">
    <source>
        <dbReference type="EMBL" id="KAK8845771.1"/>
    </source>
</evidence>
<keyword evidence="3" id="KW-1185">Reference proteome</keyword>